<keyword evidence="8" id="KW-0805">Transcription regulation</keyword>
<feature type="domain" description="C2H2-type" evidence="14">
    <location>
        <begin position="316"/>
        <end position="343"/>
    </location>
</feature>
<evidence type="ECO:0000256" key="10">
    <source>
        <dbReference type="ARBA" id="ARBA00023163"/>
    </source>
</evidence>
<organism evidence="15 16">
    <name type="scientific">Eleutherodactylus coqui</name>
    <name type="common">Puerto Rican coqui</name>
    <dbReference type="NCBI Taxonomy" id="57060"/>
    <lineage>
        <taxon>Eukaryota</taxon>
        <taxon>Metazoa</taxon>
        <taxon>Chordata</taxon>
        <taxon>Craniata</taxon>
        <taxon>Vertebrata</taxon>
        <taxon>Euteleostomi</taxon>
        <taxon>Amphibia</taxon>
        <taxon>Batrachia</taxon>
        <taxon>Anura</taxon>
        <taxon>Neobatrachia</taxon>
        <taxon>Hyloidea</taxon>
        <taxon>Eleutherodactylidae</taxon>
        <taxon>Eleutherodactylinae</taxon>
        <taxon>Eleutherodactylus</taxon>
        <taxon>Eleutherodactylus</taxon>
    </lineage>
</organism>
<dbReference type="SUPFAM" id="SSF57667">
    <property type="entry name" value="beta-beta-alpha zinc fingers"/>
    <property type="match status" value="4"/>
</dbReference>
<dbReference type="FunFam" id="3.30.160.60:FF:000135">
    <property type="entry name" value="Zinc finger protein 358"/>
    <property type="match status" value="1"/>
</dbReference>
<comment type="caution">
    <text evidence="15">The sequence shown here is derived from an EMBL/GenBank/DDBJ whole genome shotgun (WGS) entry which is preliminary data.</text>
</comment>
<evidence type="ECO:0000256" key="9">
    <source>
        <dbReference type="ARBA" id="ARBA00023125"/>
    </source>
</evidence>
<evidence type="ECO:0000256" key="8">
    <source>
        <dbReference type="ARBA" id="ARBA00023015"/>
    </source>
</evidence>
<dbReference type="GO" id="GO:0008270">
    <property type="term" value="F:zinc ion binding"/>
    <property type="evidence" value="ECO:0007669"/>
    <property type="project" value="UniProtKB-KW"/>
</dbReference>
<evidence type="ECO:0000259" key="14">
    <source>
        <dbReference type="PROSITE" id="PS50157"/>
    </source>
</evidence>
<dbReference type="SMART" id="SM00355">
    <property type="entry name" value="ZnF_C2H2"/>
    <property type="match status" value="8"/>
</dbReference>
<dbReference type="Proteomes" id="UP000770717">
    <property type="component" value="Unassembled WGS sequence"/>
</dbReference>
<dbReference type="Pfam" id="PF00096">
    <property type="entry name" value="zf-C2H2"/>
    <property type="match status" value="8"/>
</dbReference>
<dbReference type="InterPro" id="IPR036236">
    <property type="entry name" value="Znf_C2H2_sf"/>
</dbReference>
<evidence type="ECO:0000256" key="6">
    <source>
        <dbReference type="ARBA" id="ARBA00022771"/>
    </source>
</evidence>
<feature type="domain" description="C2H2-type" evidence="14">
    <location>
        <begin position="204"/>
        <end position="231"/>
    </location>
</feature>
<protein>
    <recommendedName>
        <fullName evidence="14">C2H2-type domain-containing protein</fullName>
    </recommendedName>
</protein>
<dbReference type="FunFam" id="3.30.160.60:FF:000250">
    <property type="entry name" value="zinc finger protein 197 isoform X1"/>
    <property type="match status" value="1"/>
</dbReference>
<keyword evidence="9" id="KW-0238">DNA-binding</keyword>
<evidence type="ECO:0000256" key="1">
    <source>
        <dbReference type="ARBA" id="ARBA00003767"/>
    </source>
</evidence>
<evidence type="ECO:0000256" key="3">
    <source>
        <dbReference type="ARBA" id="ARBA00006991"/>
    </source>
</evidence>
<comment type="similarity">
    <text evidence="3">Belongs to the krueppel C2H2-type zinc-finger protein family.</text>
</comment>
<evidence type="ECO:0000313" key="16">
    <source>
        <dbReference type="Proteomes" id="UP000770717"/>
    </source>
</evidence>
<dbReference type="PANTHER" id="PTHR23234">
    <property type="entry name" value="ZNF44 PROTEIN"/>
    <property type="match status" value="1"/>
</dbReference>
<dbReference type="GO" id="GO:0005634">
    <property type="term" value="C:nucleus"/>
    <property type="evidence" value="ECO:0007669"/>
    <property type="project" value="UniProtKB-SubCell"/>
</dbReference>
<dbReference type="EMBL" id="WNTK01001927">
    <property type="protein sequence ID" value="KAG9466647.1"/>
    <property type="molecule type" value="Genomic_DNA"/>
</dbReference>
<dbReference type="EMBL" id="WNTK01001927">
    <property type="protein sequence ID" value="KAG9466645.1"/>
    <property type="molecule type" value="Genomic_DNA"/>
</dbReference>
<keyword evidence="10" id="KW-0804">Transcription</keyword>
<keyword evidence="4" id="KW-0479">Metal-binding</keyword>
<evidence type="ECO:0000256" key="5">
    <source>
        <dbReference type="ARBA" id="ARBA00022737"/>
    </source>
</evidence>
<feature type="domain" description="C2H2-type" evidence="14">
    <location>
        <begin position="344"/>
        <end position="371"/>
    </location>
</feature>
<gene>
    <name evidence="15" type="ORF">GDO78_016321</name>
</gene>
<proteinExistence type="inferred from homology"/>
<feature type="domain" description="C2H2-type" evidence="14">
    <location>
        <begin position="288"/>
        <end position="315"/>
    </location>
</feature>
<keyword evidence="7" id="KW-0862">Zinc</keyword>
<feature type="domain" description="C2H2-type" evidence="14">
    <location>
        <begin position="372"/>
        <end position="399"/>
    </location>
</feature>
<dbReference type="PANTHER" id="PTHR23234:SF8">
    <property type="entry name" value="C2H2-TYPE DOMAIN-CONTAINING PROTEIN"/>
    <property type="match status" value="1"/>
</dbReference>
<dbReference type="FunFam" id="3.30.160.60:FF:000045">
    <property type="entry name" value="ZFP69 zinc finger protein B"/>
    <property type="match status" value="1"/>
</dbReference>
<sequence>MLERSNKQKILELANKIIELLNGEVDSDLYKEAVMENNQHLPSRDGSSKRNPVERCPSRLYSQDLLAEDLAVLQDHQDSINNLKKCCHSIGGAAEDEDLIHIKVEVVEGEEEKYLLGDQQCKEEGSPEDISPDAEKSWSPPKELISTRDYEMANEDLTETSSRVEPAPAKLSSVLSSEFPNREPCYHGKSNHLTGSPGRARRIHACAECDKCFHNSANLSRHLRIHTGLKPFSCCECGKCFTHKSILEAHQRIHTGEKPFMCSECGRCFTQKSHLVKHQVIHTGEKTFLYSECGKCFMQKSDLLKHLKVHTGEKPFACSQCGRRFASNLDLVNHQRMHTGEKPFPCFECGKCFTQKSILVNHIKIHTGERPFQCPDCGKSFAQKSKLLGHQRTHTGEKPYSCSDCGKFFGHKSSLVKHHQRAHAVTG</sequence>
<dbReference type="GO" id="GO:0003677">
    <property type="term" value="F:DNA binding"/>
    <property type="evidence" value="ECO:0007669"/>
    <property type="project" value="UniProtKB-KW"/>
</dbReference>
<dbReference type="InterPro" id="IPR013087">
    <property type="entry name" value="Znf_C2H2_type"/>
</dbReference>
<feature type="region of interest" description="Disordered" evidence="13">
    <location>
        <begin position="118"/>
        <end position="141"/>
    </location>
</feature>
<evidence type="ECO:0000256" key="4">
    <source>
        <dbReference type="ARBA" id="ARBA00022723"/>
    </source>
</evidence>
<feature type="domain" description="C2H2-type" evidence="14">
    <location>
        <begin position="400"/>
        <end position="427"/>
    </location>
</feature>
<comment type="subcellular location">
    <subcellularLocation>
        <location evidence="2">Nucleus</location>
    </subcellularLocation>
</comment>
<dbReference type="InterPro" id="IPR050758">
    <property type="entry name" value="Znf_C2H2-type"/>
</dbReference>
<dbReference type="PROSITE" id="PS50157">
    <property type="entry name" value="ZINC_FINGER_C2H2_2"/>
    <property type="match status" value="8"/>
</dbReference>
<dbReference type="PROSITE" id="PS00028">
    <property type="entry name" value="ZINC_FINGER_C2H2_1"/>
    <property type="match status" value="7"/>
</dbReference>
<dbReference type="OrthoDB" id="3437960at2759"/>
<evidence type="ECO:0000256" key="2">
    <source>
        <dbReference type="ARBA" id="ARBA00004123"/>
    </source>
</evidence>
<evidence type="ECO:0000313" key="15">
    <source>
        <dbReference type="EMBL" id="KAG9466647.1"/>
    </source>
</evidence>
<accession>A0A8J6EAL9</accession>
<keyword evidence="11" id="KW-0539">Nucleus</keyword>
<dbReference type="FunFam" id="3.30.160.60:FF:001007">
    <property type="entry name" value="Zinc finger protein 1184"/>
    <property type="match status" value="1"/>
</dbReference>
<dbReference type="FunFam" id="3.30.160.60:FF:000966">
    <property type="entry name" value="ZFP90 zinc finger protein"/>
    <property type="match status" value="1"/>
</dbReference>
<dbReference type="FunFam" id="3.30.160.60:FF:002716">
    <property type="entry name" value="Zinc finger protein 212"/>
    <property type="match status" value="1"/>
</dbReference>
<keyword evidence="5" id="KW-0677">Repeat</keyword>
<feature type="domain" description="C2H2-type" evidence="14">
    <location>
        <begin position="260"/>
        <end position="287"/>
    </location>
</feature>
<feature type="domain" description="C2H2-type" evidence="14">
    <location>
        <begin position="232"/>
        <end position="259"/>
    </location>
</feature>
<keyword evidence="6 12" id="KW-0863">Zinc-finger</keyword>
<name>A0A8J6EAL9_ELECQ</name>
<dbReference type="Gene3D" id="3.30.160.60">
    <property type="entry name" value="Classic Zinc Finger"/>
    <property type="match status" value="8"/>
</dbReference>
<dbReference type="FunFam" id="3.30.160.60:FF:002343">
    <property type="entry name" value="Zinc finger protein 33A"/>
    <property type="match status" value="2"/>
</dbReference>
<evidence type="ECO:0000256" key="12">
    <source>
        <dbReference type="PROSITE-ProRule" id="PRU00042"/>
    </source>
</evidence>
<dbReference type="EMBL" id="WNTK01001927">
    <property type="protein sequence ID" value="KAG9466646.1"/>
    <property type="molecule type" value="Genomic_DNA"/>
</dbReference>
<comment type="function">
    <text evidence="1">May be involved in transcriptional regulation.</text>
</comment>
<reference evidence="15" key="1">
    <citation type="thesis" date="2020" institute="ProQuest LLC" country="789 East Eisenhower Parkway, Ann Arbor, MI, USA">
        <title>Comparative Genomics and Chromosome Evolution.</title>
        <authorList>
            <person name="Mudd A.B."/>
        </authorList>
    </citation>
    <scope>NUCLEOTIDE SEQUENCE</scope>
    <source>
        <strain evidence="15">HN-11 Male</strain>
        <tissue evidence="15">Kidney and liver</tissue>
    </source>
</reference>
<evidence type="ECO:0000256" key="13">
    <source>
        <dbReference type="SAM" id="MobiDB-lite"/>
    </source>
</evidence>
<dbReference type="AlphaFoldDB" id="A0A8J6EAL9"/>
<keyword evidence="16" id="KW-1185">Reference proteome</keyword>
<evidence type="ECO:0000256" key="11">
    <source>
        <dbReference type="ARBA" id="ARBA00023242"/>
    </source>
</evidence>
<evidence type="ECO:0000256" key="7">
    <source>
        <dbReference type="ARBA" id="ARBA00022833"/>
    </source>
</evidence>